<dbReference type="Proteomes" id="UP000597762">
    <property type="component" value="Unassembled WGS sequence"/>
</dbReference>
<feature type="transmembrane region" description="Helical" evidence="6">
    <location>
        <begin position="1614"/>
        <end position="1640"/>
    </location>
</feature>
<dbReference type="Gene3D" id="3.30.40.10">
    <property type="entry name" value="Zinc/RING finger domain, C3HC4 (zinc finger)"/>
    <property type="match status" value="1"/>
</dbReference>
<feature type="compositionally biased region" description="Polar residues" evidence="5">
    <location>
        <begin position="519"/>
        <end position="532"/>
    </location>
</feature>
<proteinExistence type="predicted"/>
<feature type="compositionally biased region" description="Polar residues" evidence="5">
    <location>
        <begin position="1029"/>
        <end position="1048"/>
    </location>
</feature>
<organism evidence="8 9">
    <name type="scientific">Acanthosepion pharaonis</name>
    <name type="common">Pharaoh cuttlefish</name>
    <name type="synonym">Sepia pharaonis</name>
    <dbReference type="NCBI Taxonomy" id="158019"/>
    <lineage>
        <taxon>Eukaryota</taxon>
        <taxon>Metazoa</taxon>
        <taxon>Spiralia</taxon>
        <taxon>Lophotrochozoa</taxon>
        <taxon>Mollusca</taxon>
        <taxon>Cephalopoda</taxon>
        <taxon>Coleoidea</taxon>
        <taxon>Decapodiformes</taxon>
        <taxon>Sepiida</taxon>
        <taxon>Sepiina</taxon>
        <taxon>Sepiidae</taxon>
        <taxon>Acanthosepion</taxon>
    </lineage>
</organism>
<evidence type="ECO:0000256" key="2">
    <source>
        <dbReference type="ARBA" id="ARBA00022771"/>
    </source>
</evidence>
<feature type="region of interest" description="Disordered" evidence="5">
    <location>
        <begin position="978"/>
        <end position="1050"/>
    </location>
</feature>
<keyword evidence="6" id="KW-0812">Transmembrane</keyword>
<dbReference type="SUPFAM" id="SSF57903">
    <property type="entry name" value="FYVE/PHD zinc finger"/>
    <property type="match status" value="1"/>
</dbReference>
<dbReference type="GO" id="GO:0008270">
    <property type="term" value="F:zinc ion binding"/>
    <property type="evidence" value="ECO:0007669"/>
    <property type="project" value="UniProtKB-KW"/>
</dbReference>
<feature type="compositionally biased region" description="Acidic residues" evidence="5">
    <location>
        <begin position="665"/>
        <end position="675"/>
    </location>
</feature>
<dbReference type="InterPro" id="IPR037145">
    <property type="entry name" value="SARA_Smad-bd_sf"/>
</dbReference>
<dbReference type="EMBL" id="CAHIKZ030000224">
    <property type="protein sequence ID" value="CAE1161458.1"/>
    <property type="molecule type" value="Genomic_DNA"/>
</dbReference>
<reference evidence="8" key="1">
    <citation type="submission" date="2021-01" db="EMBL/GenBank/DDBJ databases">
        <authorList>
            <person name="Li R."/>
            <person name="Bekaert M."/>
        </authorList>
    </citation>
    <scope>NUCLEOTIDE SEQUENCE</scope>
    <source>
        <strain evidence="8">Farmed</strain>
    </source>
</reference>
<feature type="region of interest" description="Disordered" evidence="5">
    <location>
        <begin position="572"/>
        <end position="592"/>
    </location>
</feature>
<sequence length="1721" mass="189683">MDIVDLDKVLDDFEEDEEKASALVPGCDIKPGGYSSYLPSCENNPWEAYTQGLTSASNSHQLGIDAASTKTITYDMPYEAAHKFDISEANFSLSHKEEGKRESSSSIKLSAHNEHQINFQNCLNAKLAPSAPLPPPSTVEASVTEKIEDCEQAIRDRPDLELPEGKPCQETQPPGLLTPISDSVLKTESLIIHHMNTDTFAPNHKFLSCGDISQDALASRNETRTDSAVECVGIYDKPDDHDVAMVSETAYDSSAVKAGEALVCNVGWSMSNSQEEPMHESSETVIKAVEDVSAVCLNNLLEPSLKEKQKFDSRHNNLHNKDQNCSTNTSLDSCNPRTIGHLLDTQTTEEPEVVGFDCMDDDENVDDYLDECCSAEMADAVLSAPKASSIQAECIVHSVSSDSPMELPEVVSNGDPATQPASSVPFEYATKAMDLSNGHNSAPQATQLICERDCTREMEKLGHDNVCIYDDITAVGENGFSSSSDRDTKMAGESPAGKRLSKPTGTIENGFPGPPLENGVSTPSPESQQSSILGARPKEPPLPKMARPNSLLGLSKVCLDTPFAAATIAPVSISPNSDKSSDNVPNGFLDSSASAETAVPGLDLKQKMQQSLSPLQKKLINMEIKQRLENETETGASKEIFQHNCDAHLLPCDIRNSDGVAEKVDESDDEVEEKDTLEQGIQQGDDELVLRNRPDLPSETMQALPTTLALSQTPPSATQSNPSSSTVSGPARPHSWSPSGGAPSNAASSQKQKRPTSLNLPQRNRDVNPQNDWSGGSASQTFPNDSEGLAGSRWNQGMIQPISEENETVGVETGQEVTYSPTSSQSSVGGGGSGSAEGEDEGHQPSQHQQPQQSETMSHSQLGMVAPIWVPDSDAPNCMQCEARFTFTKRRHHCRACGKVFCSACCSMKNKLQYMENKEARVCLACHQLLNITESRSGRSPNPNNPSEYCSTIPPLQQANAHVPLPTVMVPVGVLKREGSQRKGEPKQVIFSDGIRPGGDLTEEVDGPQEARFPPRRTGRAQKKVERVSQGNEQSGSPRTRCLRSTDSPRNKCLIPENGLPPVLLSSGTKDYGFDENPDPEQILPKIKNDQHEPVIFAINSNLFVMVKIVQLDCCVNRTCWCFTTKGMCTVGQDEIVIVLECFQDEKTIPKDVFWHFHTVYEEAYKGNTVSDMGHTIFNQSFLGSRDHGGFLYIRPTFQCLQKIMLPSPPYLFGILLQTWEAPWAKVFPIRLLLRLGAEYRYYPCPLISVRNRKPVFYEIGHTIMNLLADFRNYQYMLPQIRGVTIHMEDKRTVINFPRNRYDDLMKVVTNSNEHVMALGANFSAEADSHLVCIQNDDANYQTQAINIQNKPRKGTYSVESHMEEGDTCARAQLLGYDELSQLKLTGASFVVFNGALKTSSGLTAKSSIVEDGLMVQITPDSMAALKQAMKDMSTYTIGCGSISTSKPEEIVLVHWVDDDKSVNVGVRSPIDKMSLDGVESIHIHNSPDYIGESRAIRWTEVFLIQNEDSNSSRLEPVDLSRLAETLAQACCIALTPHLDRLKESAVMKLGLRVNIESERVGYEIGSNGIKLPDFYMNDLDNELIPVIHNAASHMENNHLSIVCFLPNFFPRSYFYLISLHSLLFLPYFSPLSLIFTLFLSSLLFLPYFSPLSLIFTLFLSSLSYFYLISLLSPALTLFLSSLSHLISFSFTLFLCSLLFLPYFFPYMYNTFSVLIFDDVY</sequence>
<dbReference type="PANTHER" id="PTHR46319">
    <property type="entry name" value="ZINC FINGER FYVE DOMAIN-CONTAINING PROTEIN"/>
    <property type="match status" value="1"/>
</dbReference>
<evidence type="ECO:0000313" key="9">
    <source>
        <dbReference type="Proteomes" id="UP000597762"/>
    </source>
</evidence>
<accession>A0A812AXG2</accession>
<dbReference type="PANTHER" id="PTHR46319:SF3">
    <property type="entry name" value="ZINC FINGER FYVE DOMAIN-CONTAINING PROTEIN"/>
    <property type="match status" value="1"/>
</dbReference>
<dbReference type="Pfam" id="PF11979">
    <property type="entry name" value="SARA_C"/>
    <property type="match status" value="2"/>
</dbReference>
<feature type="region of interest" description="Disordered" evidence="5">
    <location>
        <begin position="710"/>
        <end position="792"/>
    </location>
</feature>
<keyword evidence="1" id="KW-0479">Metal-binding</keyword>
<dbReference type="FunFam" id="3.30.40.10:FF:000084">
    <property type="entry name" value="Zinc finger, FYVE domain-containing 9b"/>
    <property type="match status" value="1"/>
</dbReference>
<dbReference type="InterPro" id="IPR000306">
    <property type="entry name" value="Znf_FYVE"/>
</dbReference>
<dbReference type="InterPro" id="IPR013083">
    <property type="entry name" value="Znf_RING/FYVE/PHD"/>
</dbReference>
<gene>
    <name evidence="8" type="ORF">SPHA_6972</name>
</gene>
<feature type="region of interest" description="Disordered" evidence="5">
    <location>
        <begin position="478"/>
        <end position="547"/>
    </location>
</feature>
<evidence type="ECO:0000256" key="1">
    <source>
        <dbReference type="ARBA" id="ARBA00022723"/>
    </source>
</evidence>
<evidence type="ECO:0000259" key="7">
    <source>
        <dbReference type="PROSITE" id="PS50178"/>
    </source>
</evidence>
<dbReference type="PROSITE" id="PS50178">
    <property type="entry name" value="ZF_FYVE"/>
    <property type="match status" value="1"/>
</dbReference>
<dbReference type="InterPro" id="IPR017455">
    <property type="entry name" value="Znf_FYVE-rel"/>
</dbReference>
<dbReference type="SMART" id="SM01422">
    <property type="entry name" value="SARA"/>
    <property type="match status" value="1"/>
</dbReference>
<dbReference type="InterPro" id="IPR011011">
    <property type="entry name" value="Znf_FYVE_PHD"/>
</dbReference>
<dbReference type="SMART" id="SM00064">
    <property type="entry name" value="FYVE"/>
    <property type="match status" value="1"/>
</dbReference>
<dbReference type="Gene3D" id="3.30.1360.220">
    <property type="entry name" value="Domain of unknown function (DUF3480), N-terminal subdomain"/>
    <property type="match status" value="2"/>
</dbReference>
<keyword evidence="6" id="KW-1133">Transmembrane helix</keyword>
<feature type="region of interest" description="Disordered" evidence="5">
    <location>
        <begin position="811"/>
        <end position="859"/>
    </location>
</feature>
<evidence type="ECO:0000313" key="8">
    <source>
        <dbReference type="EMBL" id="CAE1161458.1"/>
    </source>
</evidence>
<protein>
    <submittedName>
        <fullName evidence="8">MADHIP</fullName>
    </submittedName>
</protein>
<feature type="compositionally biased region" description="Polar residues" evidence="5">
    <location>
        <begin position="710"/>
        <end position="728"/>
    </location>
</feature>
<feature type="compositionally biased region" description="Low complexity" evidence="5">
    <location>
        <begin position="735"/>
        <end position="749"/>
    </location>
</feature>
<dbReference type="OrthoDB" id="5872154at2759"/>
<feature type="compositionally biased region" description="Low complexity" evidence="5">
    <location>
        <begin position="844"/>
        <end position="854"/>
    </location>
</feature>
<dbReference type="Pfam" id="PF11409">
    <property type="entry name" value="SARA"/>
    <property type="match status" value="1"/>
</dbReference>
<keyword evidence="6" id="KW-0472">Membrane</keyword>
<dbReference type="Gene3D" id="3.30.500.40">
    <property type="match status" value="1"/>
</dbReference>
<keyword evidence="2 4" id="KW-0863">Zinc-finger</keyword>
<keyword evidence="9" id="KW-1185">Reference proteome</keyword>
<feature type="region of interest" description="Disordered" evidence="5">
    <location>
        <begin position="661"/>
        <end position="689"/>
    </location>
</feature>
<evidence type="ECO:0000256" key="5">
    <source>
        <dbReference type="SAM" id="MobiDB-lite"/>
    </source>
</evidence>
<evidence type="ECO:0000256" key="3">
    <source>
        <dbReference type="ARBA" id="ARBA00022833"/>
    </source>
</evidence>
<evidence type="ECO:0000256" key="6">
    <source>
        <dbReference type="SAM" id="Phobius"/>
    </source>
</evidence>
<feature type="compositionally biased region" description="Polar residues" evidence="5">
    <location>
        <begin position="755"/>
        <end position="784"/>
    </location>
</feature>
<comment type="caution">
    <text evidence="8">The sequence shown here is derived from an EMBL/GenBank/DDBJ whole genome shotgun (WGS) entry which is preliminary data.</text>
</comment>
<dbReference type="CDD" id="cd15729">
    <property type="entry name" value="FYVE_endofin"/>
    <property type="match status" value="1"/>
</dbReference>
<keyword evidence="3" id="KW-0862">Zinc</keyword>
<feature type="transmembrane region" description="Helical" evidence="6">
    <location>
        <begin position="1686"/>
        <end position="1705"/>
    </location>
</feature>
<dbReference type="GO" id="GO:0016197">
    <property type="term" value="P:endosomal transport"/>
    <property type="evidence" value="ECO:0007669"/>
    <property type="project" value="TreeGrafter"/>
</dbReference>
<dbReference type="SMART" id="SM01421">
    <property type="entry name" value="DUF3480"/>
    <property type="match status" value="1"/>
</dbReference>
<dbReference type="InterPro" id="IPR024608">
    <property type="entry name" value="SARA-like_SBD"/>
</dbReference>
<feature type="compositionally biased region" description="Polar residues" evidence="5">
    <location>
        <begin position="573"/>
        <end position="592"/>
    </location>
</feature>
<dbReference type="InterPro" id="IPR022557">
    <property type="entry name" value="SARA-like_C"/>
</dbReference>
<name>A0A812AXG2_ACAPH</name>
<dbReference type="GO" id="GO:0031901">
    <property type="term" value="C:early endosome membrane"/>
    <property type="evidence" value="ECO:0007669"/>
    <property type="project" value="TreeGrafter"/>
</dbReference>
<dbReference type="Pfam" id="PF01363">
    <property type="entry name" value="FYVE"/>
    <property type="match status" value="1"/>
</dbReference>
<feature type="domain" description="FYVE-type" evidence="7">
    <location>
        <begin position="872"/>
        <end position="931"/>
    </location>
</feature>
<evidence type="ECO:0000256" key="4">
    <source>
        <dbReference type="PROSITE-ProRule" id="PRU00091"/>
    </source>
</evidence>
<feature type="transmembrane region" description="Helical" evidence="6">
    <location>
        <begin position="1652"/>
        <end position="1680"/>
    </location>
</feature>
<dbReference type="Gene3D" id="4.10.720.10">
    <property type="entry name" value="Smad anchor for receptor activation, Smad-binding domain"/>
    <property type="match status" value="1"/>
</dbReference>